<dbReference type="AlphaFoldDB" id="A0A1T5AJQ9"/>
<dbReference type="Proteomes" id="UP000189981">
    <property type="component" value="Unassembled WGS sequence"/>
</dbReference>
<sequence>MPADWHLLFLQLKSKQKAVAAPAAVEGTALAWLMLAAPADAKES</sequence>
<protein>
    <submittedName>
        <fullName evidence="1">Uncharacterized protein</fullName>
    </submittedName>
</protein>
<name>A0A1T5AJQ9_9SPHI</name>
<accession>A0A1T5AJQ9</accession>
<organism evidence="1 2">
    <name type="scientific">Daejeonella lutea</name>
    <dbReference type="NCBI Taxonomy" id="572036"/>
    <lineage>
        <taxon>Bacteria</taxon>
        <taxon>Pseudomonadati</taxon>
        <taxon>Bacteroidota</taxon>
        <taxon>Sphingobacteriia</taxon>
        <taxon>Sphingobacteriales</taxon>
        <taxon>Sphingobacteriaceae</taxon>
        <taxon>Daejeonella</taxon>
    </lineage>
</organism>
<keyword evidence="2" id="KW-1185">Reference proteome</keyword>
<evidence type="ECO:0000313" key="2">
    <source>
        <dbReference type="Proteomes" id="UP000189981"/>
    </source>
</evidence>
<proteinExistence type="predicted"/>
<evidence type="ECO:0000313" key="1">
    <source>
        <dbReference type="EMBL" id="SKB35069.1"/>
    </source>
</evidence>
<dbReference type="EMBL" id="FUYR01000001">
    <property type="protein sequence ID" value="SKB35069.1"/>
    <property type="molecule type" value="Genomic_DNA"/>
</dbReference>
<gene>
    <name evidence="1" type="ORF">SAMN05661099_0791</name>
</gene>
<reference evidence="2" key="1">
    <citation type="submission" date="2017-02" db="EMBL/GenBank/DDBJ databases">
        <authorList>
            <person name="Varghese N."/>
            <person name="Submissions S."/>
        </authorList>
    </citation>
    <scope>NUCLEOTIDE SEQUENCE [LARGE SCALE GENOMIC DNA]</scope>
    <source>
        <strain evidence="2">DSM 22385</strain>
    </source>
</reference>